<evidence type="ECO:0000256" key="3">
    <source>
        <dbReference type="ARBA" id="ARBA00022527"/>
    </source>
</evidence>
<dbReference type="InterPro" id="IPR000719">
    <property type="entry name" value="Prot_kinase_dom"/>
</dbReference>
<dbReference type="Pfam" id="PF00069">
    <property type="entry name" value="Pkinase"/>
    <property type="match status" value="1"/>
</dbReference>
<comment type="catalytic activity">
    <reaction evidence="9">
        <text>L-seryl-[protein] + ATP = O-phospho-L-seryl-[protein] + ADP + H(+)</text>
        <dbReference type="Rhea" id="RHEA:17989"/>
        <dbReference type="Rhea" id="RHEA-COMP:9863"/>
        <dbReference type="Rhea" id="RHEA-COMP:11604"/>
        <dbReference type="ChEBI" id="CHEBI:15378"/>
        <dbReference type="ChEBI" id="CHEBI:29999"/>
        <dbReference type="ChEBI" id="CHEBI:30616"/>
        <dbReference type="ChEBI" id="CHEBI:83421"/>
        <dbReference type="ChEBI" id="CHEBI:456216"/>
        <dbReference type="EC" id="2.7.11.1"/>
    </reaction>
</comment>
<dbReference type="OrthoDB" id="8957712at2759"/>
<dbReference type="Proteomes" id="UP000276133">
    <property type="component" value="Unassembled WGS sequence"/>
</dbReference>
<evidence type="ECO:0000256" key="8">
    <source>
        <dbReference type="ARBA" id="ARBA00047899"/>
    </source>
</evidence>
<comment type="catalytic activity">
    <reaction evidence="8">
        <text>L-threonyl-[protein] + ATP = O-phospho-L-threonyl-[protein] + ADP + H(+)</text>
        <dbReference type="Rhea" id="RHEA:46608"/>
        <dbReference type="Rhea" id="RHEA-COMP:11060"/>
        <dbReference type="Rhea" id="RHEA-COMP:11605"/>
        <dbReference type="ChEBI" id="CHEBI:15378"/>
        <dbReference type="ChEBI" id="CHEBI:30013"/>
        <dbReference type="ChEBI" id="CHEBI:30616"/>
        <dbReference type="ChEBI" id="CHEBI:61977"/>
        <dbReference type="ChEBI" id="CHEBI:456216"/>
        <dbReference type="EC" id="2.7.11.1"/>
    </reaction>
</comment>
<feature type="compositionally biased region" description="Polar residues" evidence="11">
    <location>
        <begin position="498"/>
        <end position="518"/>
    </location>
</feature>
<dbReference type="PROSITE" id="PS00108">
    <property type="entry name" value="PROTEIN_KINASE_ST"/>
    <property type="match status" value="1"/>
</dbReference>
<evidence type="ECO:0000256" key="1">
    <source>
        <dbReference type="ARBA" id="ARBA00008874"/>
    </source>
</evidence>
<dbReference type="FunFam" id="3.30.200.20:FF:000006">
    <property type="entry name" value="TRAF2 and NCK-interacting protein kinase isoform 4"/>
    <property type="match status" value="1"/>
</dbReference>
<dbReference type="STRING" id="10195.A0A3M7QMY3"/>
<keyword evidence="3" id="KW-0723">Serine/threonine-protein kinase</keyword>
<keyword evidence="6 13" id="KW-0418">Kinase</keyword>
<dbReference type="Gene3D" id="3.30.200.20">
    <property type="entry name" value="Phosphorylase Kinase, domain 1"/>
    <property type="match status" value="1"/>
</dbReference>
<gene>
    <name evidence="13" type="ORF">BpHYR1_037967</name>
</gene>
<protein>
    <recommendedName>
        <fullName evidence="2">non-specific serine/threonine protein kinase</fullName>
        <ecNumber evidence="2">2.7.11.1</ecNumber>
    </recommendedName>
</protein>
<comment type="similarity">
    <text evidence="1">Belongs to the protein kinase superfamily. STE Ser/Thr protein kinase family. STE20 subfamily.</text>
</comment>
<dbReference type="SMART" id="SM00220">
    <property type="entry name" value="S_TKc"/>
    <property type="match status" value="1"/>
</dbReference>
<dbReference type="PANTHER" id="PTHR47096:SF1">
    <property type="entry name" value="MISSHAPEN LIKE KINASE 1"/>
    <property type="match status" value="1"/>
</dbReference>
<dbReference type="SUPFAM" id="SSF56112">
    <property type="entry name" value="Protein kinase-like (PK-like)"/>
    <property type="match status" value="1"/>
</dbReference>
<evidence type="ECO:0000313" key="14">
    <source>
        <dbReference type="Proteomes" id="UP000276133"/>
    </source>
</evidence>
<evidence type="ECO:0000256" key="9">
    <source>
        <dbReference type="ARBA" id="ARBA00048679"/>
    </source>
</evidence>
<proteinExistence type="inferred from homology"/>
<keyword evidence="4" id="KW-0808">Transferase</keyword>
<accession>A0A3M7QMY3</accession>
<dbReference type="Gene3D" id="1.10.510.10">
    <property type="entry name" value="Transferase(Phosphotransferase) domain 1"/>
    <property type="match status" value="1"/>
</dbReference>
<dbReference type="EC" id="2.7.11.1" evidence="2"/>
<feature type="region of interest" description="Disordered" evidence="11">
    <location>
        <begin position="498"/>
        <end position="521"/>
    </location>
</feature>
<feature type="compositionally biased region" description="Basic and acidic residues" evidence="11">
    <location>
        <begin position="310"/>
        <end position="320"/>
    </location>
</feature>
<feature type="region of interest" description="Disordered" evidence="11">
    <location>
        <begin position="310"/>
        <end position="378"/>
    </location>
</feature>
<evidence type="ECO:0000256" key="11">
    <source>
        <dbReference type="SAM" id="MobiDB-lite"/>
    </source>
</evidence>
<reference evidence="13 14" key="1">
    <citation type="journal article" date="2018" name="Sci. Rep.">
        <title>Genomic signatures of local adaptation to the degree of environmental predictability in rotifers.</title>
        <authorList>
            <person name="Franch-Gras L."/>
            <person name="Hahn C."/>
            <person name="Garcia-Roger E.M."/>
            <person name="Carmona M.J."/>
            <person name="Serra M."/>
            <person name="Gomez A."/>
        </authorList>
    </citation>
    <scope>NUCLEOTIDE SEQUENCE [LARGE SCALE GENOMIC DNA]</scope>
    <source>
        <strain evidence="13">HYR1</strain>
    </source>
</reference>
<feature type="compositionally biased region" description="Low complexity" evidence="11">
    <location>
        <begin position="571"/>
        <end position="593"/>
    </location>
</feature>
<dbReference type="InterPro" id="IPR017441">
    <property type="entry name" value="Protein_kinase_ATP_BS"/>
</dbReference>
<comment type="caution">
    <text evidence="13">The sequence shown here is derived from an EMBL/GenBank/DDBJ whole genome shotgun (WGS) entry which is preliminary data.</text>
</comment>
<organism evidence="13 14">
    <name type="scientific">Brachionus plicatilis</name>
    <name type="common">Marine rotifer</name>
    <name type="synonym">Brachionus muelleri</name>
    <dbReference type="NCBI Taxonomy" id="10195"/>
    <lineage>
        <taxon>Eukaryota</taxon>
        <taxon>Metazoa</taxon>
        <taxon>Spiralia</taxon>
        <taxon>Gnathifera</taxon>
        <taxon>Rotifera</taxon>
        <taxon>Eurotatoria</taxon>
        <taxon>Monogononta</taxon>
        <taxon>Pseudotrocha</taxon>
        <taxon>Ploima</taxon>
        <taxon>Brachionidae</taxon>
        <taxon>Brachionus</taxon>
    </lineage>
</organism>
<sequence length="770" mass="85714">MNLNAHSALDDIDLASLKDPAGIFDLIEVVGNGTYGQVYKGRHTKTGQMAAIKVMDVTEEEEEEIKLEINVLKKFSHHRNIATYYGAFIKKAAGRNENDQLWLVMEFCGAGSVTDLVKSSKNNFLKEEWIAYICRDILRGLAHLHTNKVIHRDIKGQNVLLTDNADVKLVDFGVSAQLDRTIGRRNTFIGTPYWMAPEVIACDENPDATYDNRSDLWSLGITAIEMAEGQPPLCDMHPMRALFLIPRNSAPRLKSKKWSKKFHSFVEQCLVKDYHLRPSTEQLLKHPFIRDQPQERQVRIQIKDYIDRMKKTRRQEKESEAAASAAMAAAIAAQAHGQPAPPKPLPAKPEESDEDDEEDSFKNESELLTQKNARDDDTLRNNFHKLQIGSAAAANSKNTSAFIEAKNQKNNFAVQHRPSFISNGQQQHHHHHQHFQNPISAFQPIGNANLSEFQPRQLRSSNVPVRHHQPVVFSQISAPICQPSAGMSAITIHQHPITSSQSFSSQFKPEPSNRSSFIGRNANMDRKPEELDAVANELLSEFVLKKAEPQQAQMPSGNGSVANPVQAPAISLSPLSSSSSESSRSRSSSSSSSTGSEKENTEDVLNNIEEDLDDEDLVTNTDQQVQSKLNEINTQANNFVSLSNKSGTLIIRRDNSSKSNIPLPNISPTHNSQVPPSFVSYNPMNSKSVIEPNQTNSNVSFGVGSGVGGAMVQPINEPQIRKSNQINVNVTPNPADSQNDAPEIRKYRKKFNSDILCANLWGKLKFQIKF</sequence>
<dbReference type="AlphaFoldDB" id="A0A3M7QMY3"/>
<dbReference type="PROSITE" id="PS00107">
    <property type="entry name" value="PROTEIN_KINASE_ATP"/>
    <property type="match status" value="1"/>
</dbReference>
<keyword evidence="14" id="KW-1185">Reference proteome</keyword>
<dbReference type="GO" id="GO:0005524">
    <property type="term" value="F:ATP binding"/>
    <property type="evidence" value="ECO:0007669"/>
    <property type="project" value="UniProtKB-UniRule"/>
</dbReference>
<dbReference type="PROSITE" id="PS50011">
    <property type="entry name" value="PROTEIN_KINASE_DOM"/>
    <property type="match status" value="1"/>
</dbReference>
<feature type="domain" description="Protein kinase" evidence="12">
    <location>
        <begin position="24"/>
        <end position="289"/>
    </location>
</feature>
<evidence type="ECO:0000256" key="5">
    <source>
        <dbReference type="ARBA" id="ARBA00022741"/>
    </source>
</evidence>
<evidence type="ECO:0000313" key="13">
    <source>
        <dbReference type="EMBL" id="RNA12431.1"/>
    </source>
</evidence>
<dbReference type="PANTHER" id="PTHR47096">
    <property type="entry name" value="MISSHAPEN LIKE KINASE 1"/>
    <property type="match status" value="1"/>
</dbReference>
<keyword evidence="7 10" id="KW-0067">ATP-binding</keyword>
<dbReference type="InterPro" id="IPR008271">
    <property type="entry name" value="Ser/Thr_kinase_AS"/>
</dbReference>
<keyword evidence="5 10" id="KW-0547">Nucleotide-binding</keyword>
<evidence type="ECO:0000259" key="12">
    <source>
        <dbReference type="PROSITE" id="PS50011"/>
    </source>
</evidence>
<dbReference type="GO" id="GO:0004674">
    <property type="term" value="F:protein serine/threonine kinase activity"/>
    <property type="evidence" value="ECO:0007669"/>
    <property type="project" value="UniProtKB-KW"/>
</dbReference>
<dbReference type="FunFam" id="1.10.510.10:FF:000003">
    <property type="entry name" value="TRAF2 and NCK-interacting protein kinase isoform 4"/>
    <property type="match status" value="1"/>
</dbReference>
<dbReference type="InterPro" id="IPR011009">
    <property type="entry name" value="Kinase-like_dom_sf"/>
</dbReference>
<evidence type="ECO:0000256" key="10">
    <source>
        <dbReference type="PROSITE-ProRule" id="PRU10141"/>
    </source>
</evidence>
<feature type="binding site" evidence="10">
    <location>
        <position position="53"/>
    </location>
    <ligand>
        <name>ATP</name>
        <dbReference type="ChEBI" id="CHEBI:30616"/>
    </ligand>
</feature>
<dbReference type="GO" id="GO:0005829">
    <property type="term" value="C:cytosol"/>
    <property type="evidence" value="ECO:0007669"/>
    <property type="project" value="TreeGrafter"/>
</dbReference>
<evidence type="ECO:0000256" key="2">
    <source>
        <dbReference type="ARBA" id="ARBA00012513"/>
    </source>
</evidence>
<feature type="region of interest" description="Disordered" evidence="11">
    <location>
        <begin position="571"/>
        <end position="602"/>
    </location>
</feature>
<evidence type="ECO:0000256" key="6">
    <source>
        <dbReference type="ARBA" id="ARBA00022777"/>
    </source>
</evidence>
<feature type="compositionally biased region" description="Low complexity" evidence="11">
    <location>
        <begin position="321"/>
        <end position="335"/>
    </location>
</feature>
<name>A0A3M7QMY3_BRAPC</name>
<evidence type="ECO:0000256" key="4">
    <source>
        <dbReference type="ARBA" id="ARBA00022679"/>
    </source>
</evidence>
<dbReference type="EMBL" id="REGN01005694">
    <property type="protein sequence ID" value="RNA12431.1"/>
    <property type="molecule type" value="Genomic_DNA"/>
</dbReference>
<dbReference type="InterPro" id="IPR051700">
    <property type="entry name" value="STE20_Ser-Thr_kinase"/>
</dbReference>
<evidence type="ECO:0000256" key="7">
    <source>
        <dbReference type="ARBA" id="ARBA00022840"/>
    </source>
</evidence>